<dbReference type="InterPro" id="IPR011542">
    <property type="entry name" value="SUF_FeS_clus_asmbl_SufD"/>
</dbReference>
<accession>A0A9X4MAC2</accession>
<dbReference type="RefSeq" id="WP_009627520.1">
    <property type="nucleotide sequence ID" value="NZ_VBTY01000098.1"/>
</dbReference>
<sequence length="467" mass="51274">MAIQVSEQLEDQAELKGALSSRSRLSVDSQQFVSQIVGLKSDTSNIDRDTKQFAVELSRLASDRLFNLSFPTTKDEEWKYTDVSALGSLTFANPETRTSRNSDIEALITKHIAPESLGSRLVFVNGRYRQDLSDLSNIVGGLEIGTLETLGDRILPKLRSHLAQHPEANDYFASLNTACMEDVAIILVPKNLVVENPIQLIFGSVPEVGQATLINQPRCLVIAESHSNLTFVQTFVGEDHQVYFTNAVTEVWLAEGAQVNHTKVQQQGNEAIHINTTAIAQARNSVYKNQSISFGAKISRQNLIVHQMAEQTETSLTGLAFIDDEQLADTHSCIAHNYPHGSSKQLHKCIADGRSHAIFNGKIQVAKLAQQTDSAQLSRNLLLSGKARVDTKPQLEIFADNVKCAHGATVSQLDAEEIFYLQSRAIDAESAANLLTYAFATEAISQIPILSVQRSLSSFVLAKTKDN</sequence>
<dbReference type="PANTHER" id="PTHR43575:SF1">
    <property type="entry name" value="PROTEIN ABCI7, CHLOROPLASTIC"/>
    <property type="match status" value="1"/>
</dbReference>
<dbReference type="Pfam" id="PF01458">
    <property type="entry name" value="SUFBD_core"/>
    <property type="match status" value="1"/>
</dbReference>
<dbReference type="EMBL" id="VBTY01000098">
    <property type="protein sequence ID" value="MDG3495397.1"/>
    <property type="molecule type" value="Genomic_DNA"/>
</dbReference>
<dbReference type="Pfam" id="PF19295">
    <property type="entry name" value="SufBD_N"/>
    <property type="match status" value="1"/>
</dbReference>
<comment type="similarity">
    <text evidence="1">Belongs to the iron-sulfur cluster assembly SufBD family.</text>
</comment>
<reference evidence="4" key="1">
    <citation type="submission" date="2019-05" db="EMBL/GenBank/DDBJ databases">
        <title>Whole genome sequencing of Pseudanabaena catenata USMAC16.</title>
        <authorList>
            <person name="Khan Z."/>
            <person name="Omar W.M."/>
            <person name="Convey P."/>
            <person name="Merican F."/>
            <person name="Najimudin N."/>
        </authorList>
    </citation>
    <scope>NUCLEOTIDE SEQUENCE</scope>
    <source>
        <strain evidence="4">USMAC16</strain>
    </source>
</reference>
<feature type="domain" description="SUF system FeS cluster assembly SufBD N-terminal" evidence="3">
    <location>
        <begin position="45"/>
        <end position="200"/>
    </location>
</feature>
<feature type="domain" description="SUF system FeS cluster assembly SufBD core" evidence="2">
    <location>
        <begin position="213"/>
        <end position="439"/>
    </location>
</feature>
<name>A0A9X4MAC2_9CYAN</name>
<organism evidence="4 5">
    <name type="scientific">Pseudanabaena catenata USMAC16</name>
    <dbReference type="NCBI Taxonomy" id="1855837"/>
    <lineage>
        <taxon>Bacteria</taxon>
        <taxon>Bacillati</taxon>
        <taxon>Cyanobacteriota</taxon>
        <taxon>Cyanophyceae</taxon>
        <taxon>Pseudanabaenales</taxon>
        <taxon>Pseudanabaenaceae</taxon>
        <taxon>Pseudanabaena</taxon>
    </lineage>
</organism>
<dbReference type="AlphaFoldDB" id="A0A9X4MAC2"/>
<evidence type="ECO:0000256" key="1">
    <source>
        <dbReference type="ARBA" id="ARBA00043967"/>
    </source>
</evidence>
<protein>
    <submittedName>
        <fullName evidence="4">Fe-S cluster assembly protein SufD</fullName>
    </submittedName>
</protein>
<dbReference type="InterPro" id="IPR055346">
    <property type="entry name" value="Fe-S_cluster_assembly_SufBD"/>
</dbReference>
<dbReference type="InterPro" id="IPR045595">
    <property type="entry name" value="SufBD_N"/>
</dbReference>
<dbReference type="NCBIfam" id="TIGR01981">
    <property type="entry name" value="sufD"/>
    <property type="match status" value="1"/>
</dbReference>
<keyword evidence="5" id="KW-1185">Reference proteome</keyword>
<dbReference type="SUPFAM" id="SSF101960">
    <property type="entry name" value="Stabilizer of iron transporter SufD"/>
    <property type="match status" value="1"/>
</dbReference>
<dbReference type="PANTHER" id="PTHR43575">
    <property type="entry name" value="PROTEIN ABCI7, CHLOROPLASTIC"/>
    <property type="match status" value="1"/>
</dbReference>
<evidence type="ECO:0000259" key="2">
    <source>
        <dbReference type="Pfam" id="PF01458"/>
    </source>
</evidence>
<evidence type="ECO:0000259" key="3">
    <source>
        <dbReference type="Pfam" id="PF19295"/>
    </source>
</evidence>
<gene>
    <name evidence="4" type="primary">sufD</name>
    <name evidence="4" type="ORF">FEV09_12580</name>
</gene>
<dbReference type="Proteomes" id="UP001152872">
    <property type="component" value="Unassembled WGS sequence"/>
</dbReference>
<dbReference type="InterPro" id="IPR037284">
    <property type="entry name" value="SUF_FeS_clus_asmbl_SufBD_sf"/>
</dbReference>
<comment type="caution">
    <text evidence="4">The sequence shown here is derived from an EMBL/GenBank/DDBJ whole genome shotgun (WGS) entry which is preliminary data.</text>
</comment>
<proteinExistence type="inferred from homology"/>
<evidence type="ECO:0000313" key="4">
    <source>
        <dbReference type="EMBL" id="MDG3495397.1"/>
    </source>
</evidence>
<dbReference type="InterPro" id="IPR000825">
    <property type="entry name" value="SUF_FeS_clus_asmbl_SufBD_core"/>
</dbReference>
<evidence type="ECO:0000313" key="5">
    <source>
        <dbReference type="Proteomes" id="UP001152872"/>
    </source>
</evidence>
<dbReference type="GO" id="GO:0016226">
    <property type="term" value="P:iron-sulfur cluster assembly"/>
    <property type="evidence" value="ECO:0007669"/>
    <property type="project" value="InterPro"/>
</dbReference>